<evidence type="ECO:0008006" key="3">
    <source>
        <dbReference type="Google" id="ProtNLM"/>
    </source>
</evidence>
<dbReference type="Proteomes" id="UP001612415">
    <property type="component" value="Unassembled WGS sequence"/>
</dbReference>
<comment type="caution">
    <text evidence="1">The sequence shown here is derived from an EMBL/GenBank/DDBJ whole genome shotgun (WGS) entry which is preliminary data.</text>
</comment>
<reference evidence="1 2" key="1">
    <citation type="submission" date="2024-10" db="EMBL/GenBank/DDBJ databases">
        <title>The Natural Products Discovery Center: Release of the First 8490 Sequenced Strains for Exploring Actinobacteria Biosynthetic Diversity.</title>
        <authorList>
            <person name="Kalkreuter E."/>
            <person name="Kautsar S.A."/>
            <person name="Yang D."/>
            <person name="Bader C.D."/>
            <person name="Teijaro C.N."/>
            <person name="Fluegel L."/>
            <person name="Davis C.M."/>
            <person name="Simpson J.R."/>
            <person name="Lauterbach L."/>
            <person name="Steele A.D."/>
            <person name="Gui C."/>
            <person name="Meng S."/>
            <person name="Li G."/>
            <person name="Viehrig K."/>
            <person name="Ye F."/>
            <person name="Su P."/>
            <person name="Kiefer A.F."/>
            <person name="Nichols A."/>
            <person name="Cepeda A.J."/>
            <person name="Yan W."/>
            <person name="Fan B."/>
            <person name="Jiang Y."/>
            <person name="Adhikari A."/>
            <person name="Zheng C.-J."/>
            <person name="Schuster L."/>
            <person name="Cowan T.M."/>
            <person name="Smanski M.J."/>
            <person name="Chevrette M.G."/>
            <person name="De Carvalho L.P.S."/>
            <person name="Shen B."/>
        </authorList>
    </citation>
    <scope>NUCLEOTIDE SEQUENCE [LARGE SCALE GENOMIC DNA]</scope>
    <source>
        <strain evidence="1 2">NPDC051599</strain>
    </source>
</reference>
<accession>A0ABW7XWR0</accession>
<sequence length="191" mass="20379">MREALFMFRPRLNHPARAVRALASVAVTLAGALALSACSGGEEEKKYTVPSALCGISLEPELLDAFLPGGDSISVKPSAPNGGTKRCDVIIDGDISVRQIQAWWSNGEHASTVAAAYDKMDGGQVTDDDRYLYSGTGSVGKTSASCKSSDHPDQNLYAVVQVFTPDRSDSDAMKRLIKAYTSALEDSDECR</sequence>
<proteinExistence type="predicted"/>
<evidence type="ECO:0000313" key="1">
    <source>
        <dbReference type="EMBL" id="MFI5674502.1"/>
    </source>
</evidence>
<evidence type="ECO:0000313" key="2">
    <source>
        <dbReference type="Proteomes" id="UP001612415"/>
    </source>
</evidence>
<protein>
    <recommendedName>
        <fullName evidence="3">DUF3558 domain-containing protein</fullName>
    </recommendedName>
</protein>
<keyword evidence="2" id="KW-1185">Reference proteome</keyword>
<gene>
    <name evidence="1" type="ORF">ACIA8P_07530</name>
</gene>
<dbReference type="EMBL" id="JBITDC010000003">
    <property type="protein sequence ID" value="MFI5674502.1"/>
    <property type="molecule type" value="Genomic_DNA"/>
</dbReference>
<organism evidence="1 2">
    <name type="scientific">Streptomyces cellulosae</name>
    <dbReference type="NCBI Taxonomy" id="1968"/>
    <lineage>
        <taxon>Bacteria</taxon>
        <taxon>Bacillati</taxon>
        <taxon>Actinomycetota</taxon>
        <taxon>Actinomycetes</taxon>
        <taxon>Kitasatosporales</taxon>
        <taxon>Streptomycetaceae</taxon>
        <taxon>Streptomyces</taxon>
    </lineage>
</organism>
<name>A0ABW7XWR0_STRCE</name>
<dbReference type="RefSeq" id="WP_398655455.1">
    <property type="nucleotide sequence ID" value="NZ_JBITDC010000003.1"/>
</dbReference>